<evidence type="ECO:0000313" key="2">
    <source>
        <dbReference type="EMBL" id="CAG9328794.1"/>
    </source>
</evidence>
<organism evidence="2 3">
    <name type="scientific">Blepharisma stoltei</name>
    <dbReference type="NCBI Taxonomy" id="1481888"/>
    <lineage>
        <taxon>Eukaryota</taxon>
        <taxon>Sar</taxon>
        <taxon>Alveolata</taxon>
        <taxon>Ciliophora</taxon>
        <taxon>Postciliodesmatophora</taxon>
        <taxon>Heterotrichea</taxon>
        <taxon>Heterotrichida</taxon>
        <taxon>Blepharismidae</taxon>
        <taxon>Blepharisma</taxon>
    </lineage>
</organism>
<dbReference type="Pfam" id="PF00498">
    <property type="entry name" value="FHA"/>
    <property type="match status" value="1"/>
</dbReference>
<evidence type="ECO:0000313" key="3">
    <source>
        <dbReference type="Proteomes" id="UP001162131"/>
    </source>
</evidence>
<comment type="caution">
    <text evidence="2">The sequence shown here is derived from an EMBL/GenBank/DDBJ whole genome shotgun (WGS) entry which is preliminary data.</text>
</comment>
<keyword evidence="3" id="KW-1185">Reference proteome</keyword>
<accession>A0AAU9JUJ5</accession>
<proteinExistence type="predicted"/>
<dbReference type="Proteomes" id="UP001162131">
    <property type="component" value="Unassembled WGS sequence"/>
</dbReference>
<evidence type="ECO:0000259" key="1">
    <source>
        <dbReference type="PROSITE" id="PS50006"/>
    </source>
</evidence>
<dbReference type="AlphaFoldDB" id="A0AAU9JUJ5"/>
<protein>
    <recommendedName>
        <fullName evidence="1">FHA domain-containing protein</fullName>
    </recommendedName>
</protein>
<dbReference type="SUPFAM" id="SSF49879">
    <property type="entry name" value="SMAD/FHA domain"/>
    <property type="match status" value="1"/>
</dbReference>
<dbReference type="InterPro" id="IPR008984">
    <property type="entry name" value="SMAD_FHA_dom_sf"/>
</dbReference>
<gene>
    <name evidence="2" type="ORF">BSTOLATCC_MIC46784</name>
</gene>
<dbReference type="CDD" id="cd00060">
    <property type="entry name" value="FHA"/>
    <property type="match status" value="1"/>
</dbReference>
<feature type="domain" description="FHA" evidence="1">
    <location>
        <begin position="218"/>
        <end position="269"/>
    </location>
</feature>
<dbReference type="PROSITE" id="PS50006">
    <property type="entry name" value="FHA_DOMAIN"/>
    <property type="match status" value="1"/>
</dbReference>
<name>A0AAU9JUJ5_9CILI</name>
<dbReference type="EMBL" id="CAJZBQ010000046">
    <property type="protein sequence ID" value="CAG9328794.1"/>
    <property type="molecule type" value="Genomic_DNA"/>
</dbReference>
<dbReference type="InterPro" id="IPR000253">
    <property type="entry name" value="FHA_dom"/>
</dbReference>
<sequence length="295" mass="33739">MMMIHRENLDFLNLSIDEAKEQNKATLTAIKQSIGIPDTPGKWNSPARLEKLLSVAKQGKLLRLKVKSSLILPRNSVINITPLKYELSGRTSSDGVTYFGCKKKDRHKGKIVCDFIIPYNDKQLNNSLRNPHFMIHYNPFADSYYIRDLGIGSGVYAKIDYTLALLRRQYIVNFGESHLLISVIPSNPYPRLCLKVYGGKSAGELMFFEAHEYHVNQVFIGRDRDCNVCIDDALISKKQATVFYSQIKGWMLVDGDLQTQRPSTNGTWLYLNEDVELRDGMEIKAFQTLFQVNIY</sequence>
<dbReference type="Gene3D" id="2.60.200.20">
    <property type="match status" value="1"/>
</dbReference>
<reference evidence="2" key="1">
    <citation type="submission" date="2021-09" db="EMBL/GenBank/DDBJ databases">
        <authorList>
            <consortium name="AG Swart"/>
            <person name="Singh M."/>
            <person name="Singh A."/>
            <person name="Seah K."/>
            <person name="Emmerich C."/>
        </authorList>
    </citation>
    <scope>NUCLEOTIDE SEQUENCE</scope>
    <source>
        <strain evidence="2">ATCC30299</strain>
    </source>
</reference>